<organism evidence="7 8">
    <name type="scientific">Hydra vulgaris</name>
    <name type="common">Hydra</name>
    <name type="synonym">Hydra attenuata</name>
    <dbReference type="NCBI Taxonomy" id="6087"/>
    <lineage>
        <taxon>Eukaryota</taxon>
        <taxon>Metazoa</taxon>
        <taxon>Cnidaria</taxon>
        <taxon>Hydrozoa</taxon>
        <taxon>Hydroidolina</taxon>
        <taxon>Anthoathecata</taxon>
        <taxon>Aplanulata</taxon>
        <taxon>Hydridae</taxon>
        <taxon>Hydra</taxon>
    </lineage>
</organism>
<evidence type="ECO:0000256" key="3">
    <source>
        <dbReference type="ARBA" id="ARBA00022833"/>
    </source>
</evidence>
<keyword evidence="1" id="KW-0479">Metal-binding</keyword>
<sequence>MAFCCVFRCTNRSESCTKSFFRIPTILLHHDEETKQISTERKMKWFSAIKRENMNINTTHYRVCSDHFITGKPSKLFEKSHPNWIPNQSMGYEKKLADVTRHERAIDRQFRLMQDVSNAIPKKELQVVVPCPIDFTDTISHSRIHDIEFELVSEVCKNNLKDSFCQTEITNKHIVSMDKEITSLKSEICNLMSELSFLNVGTIEWFVSDEKVLFYTGLPNMDVFFTLFKFIKSFLSCKRSKLSDFQHISLTLMRLRLNLTLNDLAYRYNISSTTASSVFLKTIDVLYLRLKELIIWPDREQLYNKKMLFILASYFCFLEKDEH</sequence>
<keyword evidence="7" id="KW-1185">Reference proteome</keyword>
<dbReference type="GeneID" id="136075753"/>
<accession>A0ABM4B8S2</accession>
<keyword evidence="3" id="KW-0862">Zinc</keyword>
<dbReference type="SUPFAM" id="SSF57716">
    <property type="entry name" value="Glucocorticoid receptor-like (DNA-binding domain)"/>
    <property type="match status" value="1"/>
</dbReference>
<evidence type="ECO:0000256" key="1">
    <source>
        <dbReference type="ARBA" id="ARBA00022723"/>
    </source>
</evidence>
<evidence type="ECO:0000259" key="6">
    <source>
        <dbReference type="PROSITE" id="PS50950"/>
    </source>
</evidence>
<dbReference type="Pfam" id="PF13613">
    <property type="entry name" value="HTH_Tnp_4"/>
    <property type="match status" value="1"/>
</dbReference>
<dbReference type="PROSITE" id="PS50950">
    <property type="entry name" value="ZF_THAP"/>
    <property type="match status" value="1"/>
</dbReference>
<dbReference type="InterPro" id="IPR027805">
    <property type="entry name" value="Transposase_HTH_dom"/>
</dbReference>
<dbReference type="RefSeq" id="XP_065645260.1">
    <property type="nucleotide sequence ID" value="XM_065789188.1"/>
</dbReference>
<evidence type="ECO:0000313" key="8">
    <source>
        <dbReference type="RefSeq" id="XP_065645260.1"/>
    </source>
</evidence>
<evidence type="ECO:0000256" key="2">
    <source>
        <dbReference type="ARBA" id="ARBA00022771"/>
    </source>
</evidence>
<evidence type="ECO:0000313" key="7">
    <source>
        <dbReference type="Proteomes" id="UP001652625"/>
    </source>
</evidence>
<dbReference type="Proteomes" id="UP001652625">
    <property type="component" value="Chromosome 02"/>
</dbReference>
<dbReference type="Pfam" id="PF05485">
    <property type="entry name" value="THAP"/>
    <property type="match status" value="1"/>
</dbReference>
<reference evidence="8" key="2">
    <citation type="submission" date="2025-08" db="UniProtKB">
        <authorList>
            <consortium name="RefSeq"/>
        </authorList>
    </citation>
    <scope>IDENTIFICATION</scope>
</reference>
<name>A0ABM4B8S2_HYDVU</name>
<dbReference type="InterPro" id="IPR006612">
    <property type="entry name" value="THAP_Znf"/>
</dbReference>
<gene>
    <name evidence="8" type="primary">LOC136075753</name>
</gene>
<feature type="domain" description="THAP-type" evidence="6">
    <location>
        <begin position="1"/>
        <end position="85"/>
    </location>
</feature>
<keyword evidence="4 5" id="KW-0238">DNA-binding</keyword>
<proteinExistence type="predicted"/>
<keyword evidence="2 5" id="KW-0863">Zinc-finger</keyword>
<reference evidence="7" key="1">
    <citation type="submission" date="2025-05" db="UniProtKB">
        <authorList>
            <consortium name="RefSeq"/>
        </authorList>
    </citation>
    <scope>NUCLEOTIDE SEQUENCE [LARGE SCALE GENOMIC DNA]</scope>
</reference>
<protein>
    <submittedName>
        <fullName evidence="8">Uncharacterized protein LOC136075753</fullName>
    </submittedName>
</protein>
<evidence type="ECO:0000256" key="5">
    <source>
        <dbReference type="PROSITE-ProRule" id="PRU00309"/>
    </source>
</evidence>
<dbReference type="PANTHER" id="PTHR23080">
    <property type="entry name" value="THAP DOMAIN PROTEIN"/>
    <property type="match status" value="1"/>
</dbReference>
<dbReference type="SMART" id="SM00980">
    <property type="entry name" value="THAP"/>
    <property type="match status" value="1"/>
</dbReference>
<evidence type="ECO:0000256" key="4">
    <source>
        <dbReference type="ARBA" id="ARBA00023125"/>
    </source>
</evidence>